<dbReference type="Gene3D" id="3.80.10.10">
    <property type="entry name" value="Ribonuclease Inhibitor"/>
    <property type="match status" value="1"/>
</dbReference>
<dbReference type="RefSeq" id="WP_134842381.1">
    <property type="nucleotide sequence ID" value="NZ_SGVY01000001.1"/>
</dbReference>
<dbReference type="InterPro" id="IPR017853">
    <property type="entry name" value="GH"/>
</dbReference>
<dbReference type="Pfam" id="PF00728">
    <property type="entry name" value="Glyco_hydro_20"/>
    <property type="match status" value="1"/>
</dbReference>
<reference evidence="10 11" key="1">
    <citation type="submission" date="2019-02" db="EMBL/GenBank/DDBJ databases">
        <title>Draft Genome Sequence of the Prevotella sp. BCRC 81118, Isolated from Human Feces.</title>
        <authorList>
            <person name="Huang C.-H."/>
        </authorList>
    </citation>
    <scope>NUCLEOTIDE SEQUENCE [LARGE SCALE GENOMIC DNA]</scope>
    <source>
        <strain evidence="10 11">BCRC 81118</strain>
    </source>
</reference>
<dbReference type="InterPro" id="IPR032675">
    <property type="entry name" value="LRR_dom_sf"/>
</dbReference>
<protein>
    <recommendedName>
        <fullName evidence="3">beta-N-acetylhexosaminidase</fullName>
        <ecNumber evidence="3">3.2.1.52</ecNumber>
    </recommendedName>
</protein>
<dbReference type="EMBL" id="SGVY01000001">
    <property type="protein sequence ID" value="TFH84592.1"/>
    <property type="molecule type" value="Genomic_DNA"/>
</dbReference>
<feature type="signal peptide" evidence="7">
    <location>
        <begin position="1"/>
        <end position="19"/>
    </location>
</feature>
<dbReference type="SUPFAM" id="SSF55545">
    <property type="entry name" value="beta-N-acetylhexosaminidase-like domain"/>
    <property type="match status" value="1"/>
</dbReference>
<dbReference type="Pfam" id="PF13306">
    <property type="entry name" value="LRR_5"/>
    <property type="match status" value="1"/>
</dbReference>
<dbReference type="Pfam" id="PF02838">
    <property type="entry name" value="Glyco_hydro_20b"/>
    <property type="match status" value="1"/>
</dbReference>
<dbReference type="SUPFAM" id="SSF51445">
    <property type="entry name" value="(Trans)glycosidases"/>
    <property type="match status" value="1"/>
</dbReference>
<dbReference type="CDD" id="cd06563">
    <property type="entry name" value="GH20_chitobiase-like"/>
    <property type="match status" value="1"/>
</dbReference>
<dbReference type="GO" id="GO:0016020">
    <property type="term" value="C:membrane"/>
    <property type="evidence" value="ECO:0007669"/>
    <property type="project" value="TreeGrafter"/>
</dbReference>
<dbReference type="InterPro" id="IPR015882">
    <property type="entry name" value="HEX_bac_N"/>
</dbReference>
<dbReference type="OrthoDB" id="1090159at2"/>
<dbReference type="Proteomes" id="UP000297872">
    <property type="component" value="Unassembled WGS sequence"/>
</dbReference>
<dbReference type="InterPro" id="IPR025705">
    <property type="entry name" value="Beta_hexosaminidase_sua/sub"/>
</dbReference>
<dbReference type="InterPro" id="IPR029018">
    <property type="entry name" value="Hex-like_dom2"/>
</dbReference>
<dbReference type="GO" id="GO:0005975">
    <property type="term" value="P:carbohydrate metabolic process"/>
    <property type="evidence" value="ECO:0007669"/>
    <property type="project" value="InterPro"/>
</dbReference>
<evidence type="ECO:0000256" key="6">
    <source>
        <dbReference type="PIRSR" id="PIRSR625705-1"/>
    </source>
</evidence>
<dbReference type="PANTHER" id="PTHR22600:SF57">
    <property type="entry name" value="BETA-N-ACETYLHEXOSAMINIDASE"/>
    <property type="match status" value="1"/>
</dbReference>
<evidence type="ECO:0000256" key="4">
    <source>
        <dbReference type="ARBA" id="ARBA00022801"/>
    </source>
</evidence>
<proteinExistence type="inferred from homology"/>
<evidence type="ECO:0000256" key="5">
    <source>
        <dbReference type="ARBA" id="ARBA00023295"/>
    </source>
</evidence>
<feature type="domain" description="Glycoside hydrolase family 20 catalytic" evidence="8">
    <location>
        <begin position="362"/>
        <end position="708"/>
    </location>
</feature>
<keyword evidence="7" id="KW-0732">Signal</keyword>
<dbReference type="SUPFAM" id="SSF52058">
    <property type="entry name" value="L domain-like"/>
    <property type="match status" value="1"/>
</dbReference>
<evidence type="ECO:0000313" key="11">
    <source>
        <dbReference type="Proteomes" id="UP000297872"/>
    </source>
</evidence>
<dbReference type="GO" id="GO:0030203">
    <property type="term" value="P:glycosaminoglycan metabolic process"/>
    <property type="evidence" value="ECO:0007669"/>
    <property type="project" value="TreeGrafter"/>
</dbReference>
<feature type="chain" id="PRO_5021378630" description="beta-N-acetylhexosaminidase" evidence="7">
    <location>
        <begin position="20"/>
        <end position="739"/>
    </location>
</feature>
<evidence type="ECO:0000256" key="7">
    <source>
        <dbReference type="SAM" id="SignalP"/>
    </source>
</evidence>
<dbReference type="EC" id="3.2.1.52" evidence="3"/>
<dbReference type="Gene3D" id="3.20.20.80">
    <property type="entry name" value="Glycosidases"/>
    <property type="match status" value="1"/>
</dbReference>
<evidence type="ECO:0000313" key="10">
    <source>
        <dbReference type="EMBL" id="TFH84592.1"/>
    </source>
</evidence>
<dbReference type="Gene3D" id="3.30.379.10">
    <property type="entry name" value="Chitobiase/beta-hexosaminidase domain 2-like"/>
    <property type="match status" value="1"/>
</dbReference>
<feature type="active site" description="Proton donor" evidence="6">
    <location>
        <position position="526"/>
    </location>
</feature>
<dbReference type="PANTHER" id="PTHR22600">
    <property type="entry name" value="BETA-HEXOSAMINIDASE"/>
    <property type="match status" value="1"/>
</dbReference>
<organism evidence="10 11">
    <name type="scientific">Segatella hominis</name>
    <dbReference type="NCBI Taxonomy" id="2518605"/>
    <lineage>
        <taxon>Bacteria</taxon>
        <taxon>Pseudomonadati</taxon>
        <taxon>Bacteroidota</taxon>
        <taxon>Bacteroidia</taxon>
        <taxon>Bacteroidales</taxon>
        <taxon>Prevotellaceae</taxon>
        <taxon>Segatella</taxon>
    </lineage>
</organism>
<comment type="catalytic activity">
    <reaction evidence="1">
        <text>Hydrolysis of terminal non-reducing N-acetyl-D-hexosamine residues in N-acetyl-beta-D-hexosaminides.</text>
        <dbReference type="EC" id="3.2.1.52"/>
    </reaction>
</comment>
<gene>
    <name evidence="10" type="ORF">EXN75_00600</name>
</gene>
<comment type="similarity">
    <text evidence="2">Belongs to the glycosyl hydrolase 20 family.</text>
</comment>
<dbReference type="GO" id="GO:0004563">
    <property type="term" value="F:beta-N-acetylhexosaminidase activity"/>
    <property type="evidence" value="ECO:0007669"/>
    <property type="project" value="UniProtKB-EC"/>
</dbReference>
<keyword evidence="11" id="KW-1185">Reference proteome</keyword>
<dbReference type="PRINTS" id="PR00738">
    <property type="entry name" value="GLHYDRLASE20"/>
</dbReference>
<dbReference type="AlphaFoldDB" id="A0A4Y8VVF6"/>
<keyword evidence="4" id="KW-0378">Hydrolase</keyword>
<sequence length="739" mass="83789">MRKMLALSFMLLCSPTLFAQTVANMDSLKAEKKTTAISLKLTGNLTTQGNSDFRQMRDLCWQLRNVDLSEATCPVIPKNAFHSRHHLQKILLPQRVLQIGSQAFFACDNLQELHLPMSLRQVDAAAFSGCKNLKHIVIEGTPQLAEYAFAHLSGLQTVKVNSKIPPRADVTTFYGIHRSQCRLIVPKGSEKAYRKAPGWSLFYADMKQAKETCDPMKCLIPVPMDLQVKKDARLLQVHGIWNIVAADGLANEKEQAERILSERDCLTNNNTQEGISRQKANVKGGSKEQLTLTMEIDPSLADVEAYTLEVLQRGVTIKGKTAAGVFYGLMTFDQLLRGNGAKNCCDAIPQLALSDQPRTHVRELMVDPCRTFIPYEQLKAFIPEMARYKLNAIHLHLVDDQAWRIEIKKYPRLTAEASSRWGMDDMNMPIKGYYTQEQMRDLVSFAAKYHVQVVPEIEMPGHEVAAISVYPELTCHGVQVPIRTTCGVSDELLCPGNEFTYEFLGNVFKELADVFPSPYIHLGGDEAGNPALDCWTNCPKCQALKKKIGITTTDRSENWKLQGYLFDRMIELLRNRYHKTPMFWYELDFKKIQPGCVTFAWRSGLTEEALKAAVENNARIMLCPGEHCYFDYPMAKGDMPEVNWGMPVTTLKDTYRLDPGWGMGKDFENNNLFGVAGTLWSECINTPERIYYQAYPRALALAEAGWSMQKNRSWEGFILRMKPTLEDMMRRGITFSMEF</sequence>
<dbReference type="InterPro" id="IPR015883">
    <property type="entry name" value="Glyco_hydro_20_cat"/>
</dbReference>
<accession>A0A4Y8VVF6</accession>
<evidence type="ECO:0000259" key="9">
    <source>
        <dbReference type="Pfam" id="PF02838"/>
    </source>
</evidence>
<name>A0A4Y8VVF6_9BACT</name>
<dbReference type="GeneID" id="302993796"/>
<keyword evidence="5" id="KW-0326">Glycosidase</keyword>
<evidence type="ECO:0000256" key="1">
    <source>
        <dbReference type="ARBA" id="ARBA00001231"/>
    </source>
</evidence>
<comment type="caution">
    <text evidence="10">The sequence shown here is derived from an EMBL/GenBank/DDBJ whole genome shotgun (WGS) entry which is preliminary data.</text>
</comment>
<evidence type="ECO:0000256" key="3">
    <source>
        <dbReference type="ARBA" id="ARBA00012663"/>
    </source>
</evidence>
<evidence type="ECO:0000259" key="8">
    <source>
        <dbReference type="Pfam" id="PF00728"/>
    </source>
</evidence>
<dbReference type="InterPro" id="IPR026906">
    <property type="entry name" value="LRR_5"/>
</dbReference>
<evidence type="ECO:0000256" key="2">
    <source>
        <dbReference type="ARBA" id="ARBA00006285"/>
    </source>
</evidence>
<feature type="domain" description="Beta-hexosaminidase bacterial type N-terminal" evidence="9">
    <location>
        <begin position="219"/>
        <end position="355"/>
    </location>
</feature>